<proteinExistence type="predicted"/>
<gene>
    <name evidence="1" type="ORF">NA56DRAFT_754655</name>
</gene>
<dbReference type="OrthoDB" id="1470350at2759"/>
<dbReference type="AlphaFoldDB" id="A0A2J6PKU5"/>
<organism evidence="1 2">
    <name type="scientific">Hyaloscypha hepaticicola</name>
    <dbReference type="NCBI Taxonomy" id="2082293"/>
    <lineage>
        <taxon>Eukaryota</taxon>
        <taxon>Fungi</taxon>
        <taxon>Dikarya</taxon>
        <taxon>Ascomycota</taxon>
        <taxon>Pezizomycotina</taxon>
        <taxon>Leotiomycetes</taxon>
        <taxon>Helotiales</taxon>
        <taxon>Hyaloscyphaceae</taxon>
        <taxon>Hyaloscypha</taxon>
    </lineage>
</organism>
<accession>A0A2J6PKU5</accession>
<sequence>MALFLQSTEVPTAGGKKLEDHSILEGTIVTAQSLTMYRSPDVFRDYLRFTPERWETPTPEMKEAFMPNDTGARGRNISRGKFKEKYQDQRWKRRDFTTL</sequence>
<dbReference type="Proteomes" id="UP000235672">
    <property type="component" value="Unassembled WGS sequence"/>
</dbReference>
<dbReference type="SUPFAM" id="SSF48264">
    <property type="entry name" value="Cytochrome P450"/>
    <property type="match status" value="1"/>
</dbReference>
<dbReference type="GO" id="GO:0016705">
    <property type="term" value="F:oxidoreductase activity, acting on paired donors, with incorporation or reduction of molecular oxygen"/>
    <property type="evidence" value="ECO:0007669"/>
    <property type="project" value="InterPro"/>
</dbReference>
<name>A0A2J6PKU5_9HELO</name>
<evidence type="ECO:0000313" key="1">
    <source>
        <dbReference type="EMBL" id="PMD14665.1"/>
    </source>
</evidence>
<evidence type="ECO:0000313" key="2">
    <source>
        <dbReference type="Proteomes" id="UP000235672"/>
    </source>
</evidence>
<dbReference type="GO" id="GO:0004497">
    <property type="term" value="F:monooxygenase activity"/>
    <property type="evidence" value="ECO:0007669"/>
    <property type="project" value="InterPro"/>
</dbReference>
<dbReference type="GO" id="GO:0020037">
    <property type="term" value="F:heme binding"/>
    <property type="evidence" value="ECO:0007669"/>
    <property type="project" value="InterPro"/>
</dbReference>
<dbReference type="Gene3D" id="1.10.630.10">
    <property type="entry name" value="Cytochrome P450"/>
    <property type="match status" value="1"/>
</dbReference>
<dbReference type="InterPro" id="IPR001128">
    <property type="entry name" value="Cyt_P450"/>
</dbReference>
<dbReference type="Pfam" id="PF00067">
    <property type="entry name" value="p450"/>
    <property type="match status" value="1"/>
</dbReference>
<dbReference type="EMBL" id="KZ613520">
    <property type="protein sequence ID" value="PMD14665.1"/>
    <property type="molecule type" value="Genomic_DNA"/>
</dbReference>
<dbReference type="InterPro" id="IPR036396">
    <property type="entry name" value="Cyt_P450_sf"/>
</dbReference>
<reference evidence="1 2" key="1">
    <citation type="submission" date="2016-05" db="EMBL/GenBank/DDBJ databases">
        <title>A degradative enzymes factory behind the ericoid mycorrhizal symbiosis.</title>
        <authorList>
            <consortium name="DOE Joint Genome Institute"/>
            <person name="Martino E."/>
            <person name="Morin E."/>
            <person name="Grelet G."/>
            <person name="Kuo A."/>
            <person name="Kohler A."/>
            <person name="Daghino S."/>
            <person name="Barry K."/>
            <person name="Choi C."/>
            <person name="Cichocki N."/>
            <person name="Clum A."/>
            <person name="Copeland A."/>
            <person name="Hainaut M."/>
            <person name="Haridas S."/>
            <person name="Labutti K."/>
            <person name="Lindquist E."/>
            <person name="Lipzen A."/>
            <person name="Khouja H.-R."/>
            <person name="Murat C."/>
            <person name="Ohm R."/>
            <person name="Olson A."/>
            <person name="Spatafora J."/>
            <person name="Veneault-Fourrey C."/>
            <person name="Henrissat B."/>
            <person name="Grigoriev I."/>
            <person name="Martin F."/>
            <person name="Perotto S."/>
        </authorList>
    </citation>
    <scope>NUCLEOTIDE SEQUENCE [LARGE SCALE GENOMIC DNA]</scope>
    <source>
        <strain evidence="1 2">UAMH 7357</strain>
    </source>
</reference>
<protein>
    <submittedName>
        <fullName evidence="1">Uncharacterized protein</fullName>
    </submittedName>
</protein>
<dbReference type="STRING" id="1745343.A0A2J6PKU5"/>
<keyword evidence="2" id="KW-1185">Reference proteome</keyword>
<dbReference type="GO" id="GO:0005506">
    <property type="term" value="F:iron ion binding"/>
    <property type="evidence" value="ECO:0007669"/>
    <property type="project" value="InterPro"/>
</dbReference>